<keyword evidence="3" id="KW-1185">Reference proteome</keyword>
<accession>A0A3P8AU77</accession>
<proteinExistence type="predicted"/>
<evidence type="ECO:0000313" key="4">
    <source>
        <dbReference type="WBParaSite" id="HPBE_0000639501-mRNA-1"/>
    </source>
</evidence>
<feature type="chain" id="PRO_5044551425" evidence="1">
    <location>
        <begin position="25"/>
        <end position="234"/>
    </location>
</feature>
<organism evidence="3 4">
    <name type="scientific">Heligmosomoides polygyrus</name>
    <name type="common">Parasitic roundworm</name>
    <dbReference type="NCBI Taxonomy" id="6339"/>
    <lineage>
        <taxon>Eukaryota</taxon>
        <taxon>Metazoa</taxon>
        <taxon>Ecdysozoa</taxon>
        <taxon>Nematoda</taxon>
        <taxon>Chromadorea</taxon>
        <taxon>Rhabditida</taxon>
        <taxon>Rhabditina</taxon>
        <taxon>Rhabditomorpha</taxon>
        <taxon>Strongyloidea</taxon>
        <taxon>Heligmosomidae</taxon>
        <taxon>Heligmosomoides</taxon>
    </lineage>
</organism>
<reference evidence="2 3" key="1">
    <citation type="submission" date="2018-11" db="EMBL/GenBank/DDBJ databases">
        <authorList>
            <consortium name="Pathogen Informatics"/>
        </authorList>
    </citation>
    <scope>NUCLEOTIDE SEQUENCE [LARGE SCALE GENOMIC DNA]</scope>
</reference>
<gene>
    <name evidence="2" type="ORF">HPBE_LOCUS6396</name>
</gene>
<dbReference type="AlphaFoldDB" id="A0A183FHV2"/>
<sequence length="234" mass="26046">MPPKIAFVRFVGVFLLMHIKFRQGLLVGHCSEISASLASRVAIVLMAWAVVEKTPALAEAQDSIFQKSDFVPGAVKQCVKQSTTGNIQLVLGICPAPAVEVDVEKTPNNFQNQYEDQNPWDVDVYKHLVQGCYFATHFVRTAFPHLFVGTPSTNNAIALRQQADRVFENPLNHHYEDDTVQFPHMFSVQYPPEYACLNEMEFNTSCQGTSQQAPESSHSIPDEAQCCRNIAQGG</sequence>
<evidence type="ECO:0000313" key="3">
    <source>
        <dbReference type="Proteomes" id="UP000050761"/>
    </source>
</evidence>
<accession>A0A183FHV2</accession>
<protein>
    <submittedName>
        <fullName evidence="4">Secreted protein</fullName>
    </submittedName>
</protein>
<name>A0A183FHV2_HELPZ</name>
<evidence type="ECO:0000313" key="2">
    <source>
        <dbReference type="EMBL" id="VDO68068.1"/>
    </source>
</evidence>
<dbReference type="WBParaSite" id="HPBE_0000639501-mRNA-1">
    <property type="protein sequence ID" value="HPBE_0000639501-mRNA-1"/>
    <property type="gene ID" value="HPBE_0000639501"/>
</dbReference>
<evidence type="ECO:0000256" key="1">
    <source>
        <dbReference type="SAM" id="SignalP"/>
    </source>
</evidence>
<dbReference type="Proteomes" id="UP000050761">
    <property type="component" value="Unassembled WGS sequence"/>
</dbReference>
<reference evidence="4" key="2">
    <citation type="submission" date="2019-09" db="UniProtKB">
        <authorList>
            <consortium name="WormBaseParasite"/>
        </authorList>
    </citation>
    <scope>IDENTIFICATION</scope>
</reference>
<dbReference type="EMBL" id="UZAH01025654">
    <property type="protein sequence ID" value="VDO68068.1"/>
    <property type="molecule type" value="Genomic_DNA"/>
</dbReference>
<keyword evidence="1" id="KW-0732">Signal</keyword>
<feature type="signal peptide" evidence="1">
    <location>
        <begin position="1"/>
        <end position="24"/>
    </location>
</feature>